<evidence type="ECO:0000259" key="1">
    <source>
        <dbReference type="Pfam" id="PF11716"/>
    </source>
</evidence>
<dbReference type="NCBIfam" id="TIGR03083">
    <property type="entry name" value="maleylpyruvate isomerase family mycothiol-dependent enzyme"/>
    <property type="match status" value="1"/>
</dbReference>
<dbReference type="InterPro" id="IPR024344">
    <property type="entry name" value="MDMPI_metal-binding"/>
</dbReference>
<evidence type="ECO:0000313" key="2">
    <source>
        <dbReference type="EMBL" id="RBP74649.1"/>
    </source>
</evidence>
<gene>
    <name evidence="2" type="ORF">DFO65_101373</name>
</gene>
<evidence type="ECO:0000313" key="3">
    <source>
        <dbReference type="Proteomes" id="UP000253509"/>
    </source>
</evidence>
<name>A0A366IP72_9MICO</name>
<protein>
    <submittedName>
        <fullName evidence="2">Uncharacterized protein (TIGR03083 family)</fullName>
    </submittedName>
</protein>
<dbReference type="EMBL" id="QNSB01000001">
    <property type="protein sequence ID" value="RBP74649.1"/>
    <property type="molecule type" value="Genomic_DNA"/>
</dbReference>
<dbReference type="InterPro" id="IPR034660">
    <property type="entry name" value="DinB/YfiT-like"/>
</dbReference>
<dbReference type="Pfam" id="PF11716">
    <property type="entry name" value="MDMPI_N"/>
    <property type="match status" value="1"/>
</dbReference>
<sequence>MTATWNAIHAERARLATLLDDLTAEQWRARSLCAEWTVEDVVAHLSAAASTTTLRWLVSIAGAGFNADRHNARALSRHLGDDPAATLAEYRRTIPLTIAPTKDLAAFLGEVIVHGQDIAQPLGIALVPNRTALSEVAEFYAARDFAVNSRTLVKGLRLEADDADFATGEGPLVRGGLLALVMAMAGRDVSLDCLEGDGVEELKRRLGGSLAA</sequence>
<dbReference type="SUPFAM" id="SSF109854">
    <property type="entry name" value="DinB/YfiT-like putative metalloenzymes"/>
    <property type="match status" value="1"/>
</dbReference>
<dbReference type="Gene3D" id="1.20.120.450">
    <property type="entry name" value="dinb family like domain"/>
    <property type="match status" value="1"/>
</dbReference>
<reference evidence="2 3" key="1">
    <citation type="submission" date="2018-06" db="EMBL/GenBank/DDBJ databases">
        <title>Freshwater and sediment microbial communities from various areas in North America, analyzing microbe dynamics in response to fracking.</title>
        <authorList>
            <person name="Lamendella R."/>
        </authorList>
    </citation>
    <scope>NUCLEOTIDE SEQUENCE [LARGE SCALE GENOMIC DNA]</scope>
    <source>
        <strain evidence="2 3">3b_TX</strain>
    </source>
</reference>
<dbReference type="GO" id="GO:0046872">
    <property type="term" value="F:metal ion binding"/>
    <property type="evidence" value="ECO:0007669"/>
    <property type="project" value="InterPro"/>
</dbReference>
<accession>A0A366IP72</accession>
<dbReference type="InterPro" id="IPR017517">
    <property type="entry name" value="Maleyloyr_isom"/>
</dbReference>
<organism evidence="2 3">
    <name type="scientific">Brevibacterium celere</name>
    <dbReference type="NCBI Taxonomy" id="225845"/>
    <lineage>
        <taxon>Bacteria</taxon>
        <taxon>Bacillati</taxon>
        <taxon>Actinomycetota</taxon>
        <taxon>Actinomycetes</taxon>
        <taxon>Micrococcales</taxon>
        <taxon>Brevibacteriaceae</taxon>
        <taxon>Brevibacterium</taxon>
    </lineage>
</organism>
<feature type="domain" description="Mycothiol-dependent maleylpyruvate isomerase metal-binding" evidence="1">
    <location>
        <begin position="9"/>
        <end position="95"/>
    </location>
</feature>
<keyword evidence="3" id="KW-1185">Reference proteome</keyword>
<dbReference type="RefSeq" id="WP_113902696.1">
    <property type="nucleotide sequence ID" value="NZ_QNSB01000001.1"/>
</dbReference>
<comment type="caution">
    <text evidence="2">The sequence shown here is derived from an EMBL/GenBank/DDBJ whole genome shotgun (WGS) entry which is preliminary data.</text>
</comment>
<dbReference type="Proteomes" id="UP000253509">
    <property type="component" value="Unassembled WGS sequence"/>
</dbReference>
<proteinExistence type="predicted"/>
<dbReference type="AlphaFoldDB" id="A0A366IP72"/>